<organism evidence="11 12">
    <name type="scientific">Dyella halodurans</name>
    <dbReference type="NCBI Taxonomy" id="1920171"/>
    <lineage>
        <taxon>Bacteria</taxon>
        <taxon>Pseudomonadati</taxon>
        <taxon>Pseudomonadota</taxon>
        <taxon>Gammaproteobacteria</taxon>
        <taxon>Lysobacterales</taxon>
        <taxon>Rhodanobacteraceae</taxon>
        <taxon>Dyella</taxon>
    </lineage>
</organism>
<name>A0ABV9C6M2_9GAMM</name>
<evidence type="ECO:0000256" key="8">
    <source>
        <dbReference type="ARBA" id="ARBA00022927"/>
    </source>
</evidence>
<dbReference type="Proteomes" id="UP001595961">
    <property type="component" value="Unassembled WGS sequence"/>
</dbReference>
<keyword evidence="7" id="KW-0812">Transmembrane</keyword>
<dbReference type="EMBL" id="JBHSGA010000020">
    <property type="protein sequence ID" value="MFC4528517.1"/>
    <property type="molecule type" value="Genomic_DNA"/>
</dbReference>
<dbReference type="RefSeq" id="WP_266148147.1">
    <property type="nucleotide sequence ID" value="NZ_CP064028.1"/>
</dbReference>
<evidence type="ECO:0000256" key="4">
    <source>
        <dbReference type="ARBA" id="ARBA00022448"/>
    </source>
</evidence>
<accession>A0ABV9C6M2</accession>
<gene>
    <name evidence="11" type="primary">gspN</name>
    <name evidence="11" type="ORF">ACFO5W_17875</name>
</gene>
<keyword evidence="8" id="KW-0653">Protein transport</keyword>
<proteinExistence type="inferred from homology"/>
<keyword evidence="4" id="KW-0813">Transport</keyword>
<keyword evidence="6" id="KW-0997">Cell inner membrane</keyword>
<keyword evidence="12" id="KW-1185">Reference proteome</keyword>
<evidence type="ECO:0000256" key="1">
    <source>
        <dbReference type="ARBA" id="ARBA00004533"/>
    </source>
</evidence>
<comment type="subcellular location">
    <subcellularLocation>
        <location evidence="1">Cell inner membrane</location>
    </subcellularLocation>
</comment>
<evidence type="ECO:0000256" key="10">
    <source>
        <dbReference type="ARBA" id="ARBA00030772"/>
    </source>
</evidence>
<sequence>MKRWRAALIGLMAVALIGFGLLWFLPASWALPVLATRLPGVRLQQVSGLLWDGRAGQVLSAKGEDLGQVDWQLSRRALLGDTRLQLNLHGTRLDFSGRMEGQGVGEATWMDVHLRADMGLFGPIIALPMGQPRGVVRLAASRVQLHGGWPQELDGKLRWDEASLLTPRNGNLSLGNLLISVQGSGGVLAGRVQDDGSGPLRIDGEYQLSPLARRFSATAAARGPNPALQRWLNGLGPTDAGGKTHINYSGGLAAAIPEGAR</sequence>
<comment type="similarity">
    <text evidence="2">Belongs to the GSP N family.</text>
</comment>
<evidence type="ECO:0000313" key="12">
    <source>
        <dbReference type="Proteomes" id="UP001595961"/>
    </source>
</evidence>
<evidence type="ECO:0000256" key="2">
    <source>
        <dbReference type="ARBA" id="ARBA00007208"/>
    </source>
</evidence>
<protein>
    <recommendedName>
        <fullName evidence="3">Type II secretion system protein N</fullName>
    </recommendedName>
    <alternativeName>
        <fullName evidence="10">General secretion pathway protein N</fullName>
    </alternativeName>
</protein>
<comment type="caution">
    <text evidence="11">The sequence shown here is derived from an EMBL/GenBank/DDBJ whole genome shotgun (WGS) entry which is preliminary data.</text>
</comment>
<evidence type="ECO:0000256" key="9">
    <source>
        <dbReference type="ARBA" id="ARBA00023136"/>
    </source>
</evidence>
<evidence type="ECO:0000313" key="11">
    <source>
        <dbReference type="EMBL" id="MFC4528517.1"/>
    </source>
</evidence>
<keyword evidence="5" id="KW-1003">Cell membrane</keyword>
<dbReference type="Pfam" id="PF01203">
    <property type="entry name" value="T2SSN"/>
    <property type="match status" value="1"/>
</dbReference>
<evidence type="ECO:0000256" key="5">
    <source>
        <dbReference type="ARBA" id="ARBA00022475"/>
    </source>
</evidence>
<dbReference type="InterPro" id="IPR022792">
    <property type="entry name" value="T2SS_protein-GspN"/>
</dbReference>
<evidence type="ECO:0000256" key="3">
    <source>
        <dbReference type="ARBA" id="ARBA00021563"/>
    </source>
</evidence>
<evidence type="ECO:0000256" key="7">
    <source>
        <dbReference type="ARBA" id="ARBA00022692"/>
    </source>
</evidence>
<evidence type="ECO:0000256" key="6">
    <source>
        <dbReference type="ARBA" id="ARBA00022519"/>
    </source>
</evidence>
<keyword evidence="9" id="KW-0472">Membrane</keyword>
<reference evidence="12" key="1">
    <citation type="journal article" date="2019" name="Int. J. Syst. Evol. Microbiol.">
        <title>The Global Catalogue of Microorganisms (GCM) 10K type strain sequencing project: providing services to taxonomists for standard genome sequencing and annotation.</title>
        <authorList>
            <consortium name="The Broad Institute Genomics Platform"/>
            <consortium name="The Broad Institute Genome Sequencing Center for Infectious Disease"/>
            <person name="Wu L."/>
            <person name="Ma J."/>
        </authorList>
    </citation>
    <scope>NUCLEOTIDE SEQUENCE [LARGE SCALE GENOMIC DNA]</scope>
    <source>
        <strain evidence="12">CCM 4481</strain>
    </source>
</reference>